<dbReference type="Pfam" id="PF13601">
    <property type="entry name" value="HTH_34"/>
    <property type="match status" value="1"/>
</dbReference>
<dbReference type="SUPFAM" id="SSF46785">
    <property type="entry name" value="Winged helix' DNA-binding domain"/>
    <property type="match status" value="1"/>
</dbReference>
<dbReference type="InterPro" id="IPR027395">
    <property type="entry name" value="WH_DNA-bd_dom"/>
</dbReference>
<reference evidence="3" key="1">
    <citation type="submission" date="2019-11" db="EMBL/GenBank/DDBJ databases">
        <title>Complete genome sequence of Corynebacterium kalinowskii 1959, a novel Corynebacterium species isolated from soil of a small paddock in Vilsendorf, Germany.</title>
        <authorList>
            <person name="Schaffert L."/>
            <person name="Ruwe M."/>
            <person name="Milse J."/>
            <person name="Hanuschka K."/>
            <person name="Ortseifen V."/>
            <person name="Droste J."/>
            <person name="Brandt D."/>
            <person name="Schlueter L."/>
            <person name="Kutter Y."/>
            <person name="Vinke S."/>
            <person name="Viehoefer P."/>
            <person name="Jacob L."/>
            <person name="Luebke N.-C."/>
            <person name="Schulte-Berndt E."/>
            <person name="Hain C."/>
            <person name="Linder M."/>
            <person name="Schmidt P."/>
            <person name="Wollenschlaeger L."/>
            <person name="Luttermann T."/>
            <person name="Thieme E."/>
            <person name="Hassa J."/>
            <person name="Haak M."/>
            <person name="Wittchen M."/>
            <person name="Mentz A."/>
            <person name="Persicke M."/>
            <person name="Busche T."/>
            <person name="Ruckert C."/>
        </authorList>
    </citation>
    <scope>NUCLEOTIDE SEQUENCE [LARGE SCALE GENOMIC DNA]</scope>
    <source>
        <strain evidence="3">1959</strain>
    </source>
</reference>
<dbReference type="Proteomes" id="UP000427071">
    <property type="component" value="Chromosome"/>
</dbReference>
<evidence type="ECO:0000313" key="2">
    <source>
        <dbReference type="EMBL" id="QGU01434.1"/>
    </source>
</evidence>
<dbReference type="KEGG" id="ckw:CKALI_02730"/>
<dbReference type="Gene3D" id="1.10.10.10">
    <property type="entry name" value="Winged helix-like DNA-binding domain superfamily/Winged helix DNA-binding domain"/>
    <property type="match status" value="1"/>
</dbReference>
<sequence length="97" mass="10720">MSAHPRLDLNPAFSNPLRFSLMAALAGVDNMLFKDLRDYIATTDSTLSKHGSALEELGYVHIKKGFVGKKPQTKLSLTRNGLKAWQDHLNALREIAG</sequence>
<feature type="domain" description="Winged helix DNA-binding" evidence="1">
    <location>
        <begin position="17"/>
        <end position="95"/>
    </location>
</feature>
<protein>
    <recommendedName>
        <fullName evidence="1">Winged helix DNA-binding domain-containing protein</fullName>
    </recommendedName>
</protein>
<accession>A0A6B8VIY3</accession>
<dbReference type="PANTHER" id="PTHR37318:SF1">
    <property type="entry name" value="BSL7504 PROTEIN"/>
    <property type="match status" value="1"/>
</dbReference>
<dbReference type="RefSeq" id="WP_156191835.1">
    <property type="nucleotide sequence ID" value="NZ_CP046452.1"/>
</dbReference>
<organism evidence="2 3">
    <name type="scientific">Corynebacterium kalinowskii</name>
    <dbReference type="NCBI Taxonomy" id="2675216"/>
    <lineage>
        <taxon>Bacteria</taxon>
        <taxon>Bacillati</taxon>
        <taxon>Actinomycetota</taxon>
        <taxon>Actinomycetes</taxon>
        <taxon>Mycobacteriales</taxon>
        <taxon>Corynebacteriaceae</taxon>
        <taxon>Corynebacterium</taxon>
    </lineage>
</organism>
<dbReference type="PANTHER" id="PTHR37318">
    <property type="entry name" value="BSL7504 PROTEIN"/>
    <property type="match status" value="1"/>
</dbReference>
<dbReference type="EMBL" id="CP046452">
    <property type="protein sequence ID" value="QGU01434.1"/>
    <property type="molecule type" value="Genomic_DNA"/>
</dbReference>
<dbReference type="InterPro" id="IPR036390">
    <property type="entry name" value="WH_DNA-bd_sf"/>
</dbReference>
<gene>
    <name evidence="2" type="ORF">CKALI_02730</name>
</gene>
<keyword evidence="3" id="KW-1185">Reference proteome</keyword>
<proteinExistence type="predicted"/>
<evidence type="ECO:0000259" key="1">
    <source>
        <dbReference type="Pfam" id="PF13601"/>
    </source>
</evidence>
<dbReference type="AlphaFoldDB" id="A0A6B8VIY3"/>
<dbReference type="InterPro" id="IPR036388">
    <property type="entry name" value="WH-like_DNA-bd_sf"/>
</dbReference>
<evidence type="ECO:0000313" key="3">
    <source>
        <dbReference type="Proteomes" id="UP000427071"/>
    </source>
</evidence>
<name>A0A6B8VIY3_9CORY</name>